<organism evidence="1 2">
    <name type="scientific">Pseudorhizobium flavum</name>
    <dbReference type="NCBI Taxonomy" id="1335061"/>
    <lineage>
        <taxon>Bacteria</taxon>
        <taxon>Pseudomonadati</taxon>
        <taxon>Pseudomonadota</taxon>
        <taxon>Alphaproteobacteria</taxon>
        <taxon>Hyphomicrobiales</taxon>
        <taxon>Rhizobiaceae</taxon>
        <taxon>Rhizobium/Agrobacterium group</taxon>
        <taxon>Pseudorhizobium</taxon>
    </lineage>
</organism>
<sequence>MTMLTSVEHSDLSGEIEDDGVTVQVDIFRAVGRQGGWLLEVTSEEGDITRWDEPFASDEDAWAEFLATAARDGIRSFHCHENETLH</sequence>
<evidence type="ECO:0000313" key="2">
    <source>
        <dbReference type="Proteomes" id="UP000535501"/>
    </source>
</evidence>
<accession>A0A7W9YTJ6</accession>
<dbReference type="Proteomes" id="UP000535501">
    <property type="component" value="Unassembled WGS sequence"/>
</dbReference>
<dbReference type="AlphaFoldDB" id="A0A7W9YTJ6"/>
<comment type="caution">
    <text evidence="1">The sequence shown here is derived from an EMBL/GenBank/DDBJ whole genome shotgun (WGS) entry which is preliminary data.</text>
</comment>
<dbReference type="EMBL" id="JACHEJ010000001">
    <property type="protein sequence ID" value="MBB6178074.1"/>
    <property type="molecule type" value="Genomic_DNA"/>
</dbReference>
<reference evidence="1 2" key="1">
    <citation type="submission" date="2020-08" db="EMBL/GenBank/DDBJ databases">
        <title>Genomic Encyclopedia of Type Strains, Phase IV (KMG-IV): sequencing the most valuable type-strain genomes for metagenomic binning, comparative biology and taxonomic classification.</title>
        <authorList>
            <person name="Goeker M."/>
        </authorList>
    </citation>
    <scope>NUCLEOTIDE SEQUENCE [LARGE SCALE GENOMIC DNA]</scope>
    <source>
        <strain evidence="1 2">DSM 102134</strain>
    </source>
</reference>
<name>A0A7W9YTJ6_9HYPH</name>
<dbReference type="RefSeq" id="WP_077549632.1">
    <property type="nucleotide sequence ID" value="NZ_JACHEJ010000001.1"/>
</dbReference>
<gene>
    <name evidence="1" type="ORF">HNQ75_000017</name>
</gene>
<protein>
    <submittedName>
        <fullName evidence="1">Uncharacterized protein</fullName>
    </submittedName>
</protein>
<proteinExistence type="predicted"/>
<evidence type="ECO:0000313" key="1">
    <source>
        <dbReference type="EMBL" id="MBB6178074.1"/>
    </source>
</evidence>
<keyword evidence="2" id="KW-1185">Reference proteome</keyword>